<reference evidence="2 3" key="1">
    <citation type="journal article" date="2012" name="Science">
        <title>The Paleozoic origin of enzymatic lignin decomposition reconstructed from 31 fungal genomes.</title>
        <authorList>
            <person name="Floudas D."/>
            <person name="Binder M."/>
            <person name="Riley R."/>
            <person name="Barry K."/>
            <person name="Blanchette R.A."/>
            <person name="Henrissat B."/>
            <person name="Martinez A.T."/>
            <person name="Otillar R."/>
            <person name="Spatafora J.W."/>
            <person name="Yadav J.S."/>
            <person name="Aerts A."/>
            <person name="Benoit I."/>
            <person name="Boyd A."/>
            <person name="Carlson A."/>
            <person name="Copeland A."/>
            <person name="Coutinho P.M."/>
            <person name="de Vries R.P."/>
            <person name="Ferreira P."/>
            <person name="Findley K."/>
            <person name="Foster B."/>
            <person name="Gaskell J."/>
            <person name="Glotzer D."/>
            <person name="Gorecki P."/>
            <person name="Heitman J."/>
            <person name="Hesse C."/>
            <person name="Hori C."/>
            <person name="Igarashi K."/>
            <person name="Jurgens J.A."/>
            <person name="Kallen N."/>
            <person name="Kersten P."/>
            <person name="Kohler A."/>
            <person name="Kuees U."/>
            <person name="Kumar T.K.A."/>
            <person name="Kuo A."/>
            <person name="LaButti K."/>
            <person name="Larrondo L.F."/>
            <person name="Lindquist E."/>
            <person name="Ling A."/>
            <person name="Lombard V."/>
            <person name="Lucas S."/>
            <person name="Lundell T."/>
            <person name="Martin R."/>
            <person name="McLaughlin D.J."/>
            <person name="Morgenstern I."/>
            <person name="Morin E."/>
            <person name="Murat C."/>
            <person name="Nagy L.G."/>
            <person name="Nolan M."/>
            <person name="Ohm R.A."/>
            <person name="Patyshakuliyeva A."/>
            <person name="Rokas A."/>
            <person name="Ruiz-Duenas F.J."/>
            <person name="Sabat G."/>
            <person name="Salamov A."/>
            <person name="Samejima M."/>
            <person name="Schmutz J."/>
            <person name="Slot J.C."/>
            <person name="St John F."/>
            <person name="Stenlid J."/>
            <person name="Sun H."/>
            <person name="Sun S."/>
            <person name="Syed K."/>
            <person name="Tsang A."/>
            <person name="Wiebenga A."/>
            <person name="Young D."/>
            <person name="Pisabarro A."/>
            <person name="Eastwood D.C."/>
            <person name="Martin F."/>
            <person name="Cullen D."/>
            <person name="Grigoriev I.V."/>
            <person name="Hibbett D.S."/>
        </authorList>
    </citation>
    <scope>NUCLEOTIDE SEQUENCE</scope>
    <source>
        <strain evidence="3">FP-58527</strain>
    </source>
</reference>
<evidence type="ECO:0000313" key="3">
    <source>
        <dbReference type="Proteomes" id="UP000015241"/>
    </source>
</evidence>
<feature type="non-terminal residue" evidence="2">
    <location>
        <position position="63"/>
    </location>
</feature>
<keyword evidence="3" id="KW-1185">Reference proteome</keyword>
<feature type="non-terminal residue" evidence="2">
    <location>
        <position position="1"/>
    </location>
</feature>
<dbReference type="Proteomes" id="UP000015241">
    <property type="component" value="Unassembled WGS sequence"/>
</dbReference>
<organism evidence="2 3">
    <name type="scientific">Fomitopsis schrenkii</name>
    <name type="common">Brown rot fungus</name>
    <dbReference type="NCBI Taxonomy" id="2126942"/>
    <lineage>
        <taxon>Eukaryota</taxon>
        <taxon>Fungi</taxon>
        <taxon>Dikarya</taxon>
        <taxon>Basidiomycota</taxon>
        <taxon>Agaricomycotina</taxon>
        <taxon>Agaricomycetes</taxon>
        <taxon>Polyporales</taxon>
        <taxon>Fomitopsis</taxon>
    </lineage>
</organism>
<dbReference type="AlphaFoldDB" id="S8EKG8"/>
<name>S8EKG8_FOMSC</name>
<evidence type="ECO:0000313" key="2">
    <source>
        <dbReference type="EMBL" id="EPT05642.1"/>
    </source>
</evidence>
<evidence type="ECO:0000256" key="1">
    <source>
        <dbReference type="SAM" id="MobiDB-lite"/>
    </source>
</evidence>
<dbReference type="STRING" id="743788.S8EKG8"/>
<dbReference type="OrthoDB" id="3028286at2759"/>
<dbReference type="EMBL" id="KE504123">
    <property type="protein sequence ID" value="EPT05642.1"/>
    <property type="molecule type" value="Genomic_DNA"/>
</dbReference>
<gene>
    <name evidence="2" type="ORF">FOMPIDRAFT_1100097</name>
</gene>
<feature type="region of interest" description="Disordered" evidence="1">
    <location>
        <begin position="1"/>
        <end position="36"/>
    </location>
</feature>
<dbReference type="HOGENOM" id="CLU_199935_0_0_1"/>
<accession>S8EKG8</accession>
<protein>
    <submittedName>
        <fullName evidence="2">Uncharacterized protein</fullName>
    </submittedName>
</protein>
<proteinExistence type="predicted"/>
<dbReference type="InParanoid" id="S8EKG8"/>
<sequence>QLPMRARIGPQRKTNGDENAMSRHVRQSSSITGGPARVAIPQAKAAVLARQALNEVTTTAVNR</sequence>